<evidence type="ECO:0000259" key="1">
    <source>
        <dbReference type="Pfam" id="PF01365"/>
    </source>
</evidence>
<organism evidence="3 4">
    <name type="scientific">Crypturellus undulatus</name>
    <dbReference type="NCBI Taxonomy" id="48396"/>
    <lineage>
        <taxon>Eukaryota</taxon>
        <taxon>Metazoa</taxon>
        <taxon>Chordata</taxon>
        <taxon>Craniata</taxon>
        <taxon>Vertebrata</taxon>
        <taxon>Euteleostomi</taxon>
        <taxon>Archelosauria</taxon>
        <taxon>Archosauria</taxon>
        <taxon>Dinosauria</taxon>
        <taxon>Saurischia</taxon>
        <taxon>Theropoda</taxon>
        <taxon>Coelurosauria</taxon>
        <taxon>Aves</taxon>
        <taxon>Palaeognathae</taxon>
        <taxon>Tinamiformes</taxon>
        <taxon>Tinamidae</taxon>
        <taxon>Crypturellus</taxon>
    </lineage>
</organism>
<feature type="non-terminal residue" evidence="3">
    <location>
        <position position="1"/>
    </location>
</feature>
<dbReference type="AlphaFoldDB" id="A0A7K4LGJ6"/>
<evidence type="ECO:0000313" key="3">
    <source>
        <dbReference type="EMBL" id="NWJ03838.1"/>
    </source>
</evidence>
<dbReference type="GO" id="GO:0005790">
    <property type="term" value="C:smooth endoplasmic reticulum"/>
    <property type="evidence" value="ECO:0007669"/>
    <property type="project" value="TreeGrafter"/>
</dbReference>
<feature type="non-terminal residue" evidence="3">
    <location>
        <position position="291"/>
    </location>
</feature>
<dbReference type="InterPro" id="IPR015925">
    <property type="entry name" value="Ryanodine_IP3_receptor"/>
</dbReference>
<dbReference type="GO" id="GO:0042383">
    <property type="term" value="C:sarcolemma"/>
    <property type="evidence" value="ECO:0007669"/>
    <property type="project" value="TreeGrafter"/>
</dbReference>
<dbReference type="GO" id="GO:0014808">
    <property type="term" value="P:release of sequestered calcium ion into cytosol by sarcoplasmic reticulum"/>
    <property type="evidence" value="ECO:0007669"/>
    <property type="project" value="TreeGrafter"/>
</dbReference>
<proteinExistence type="predicted"/>
<dbReference type="PANTHER" id="PTHR46399">
    <property type="entry name" value="B30.2/SPRY DOMAIN-CONTAINING PROTEIN"/>
    <property type="match status" value="1"/>
</dbReference>
<accession>A0A7K4LGJ6</accession>
<evidence type="ECO:0000259" key="2">
    <source>
        <dbReference type="Pfam" id="PF21119"/>
    </source>
</evidence>
<comment type="caution">
    <text evidence="3">The sequence shown here is derived from an EMBL/GenBank/DDBJ whole genome shotgun (WGS) entry which is preliminary data.</text>
</comment>
<dbReference type="EMBL" id="VWPW01013432">
    <property type="protein sequence ID" value="NWJ03838.1"/>
    <property type="molecule type" value="Genomic_DNA"/>
</dbReference>
<dbReference type="GO" id="GO:0034704">
    <property type="term" value="C:calcium channel complex"/>
    <property type="evidence" value="ECO:0007669"/>
    <property type="project" value="TreeGrafter"/>
</dbReference>
<reference evidence="3 4" key="1">
    <citation type="submission" date="2019-09" db="EMBL/GenBank/DDBJ databases">
        <title>Bird 10,000 Genomes (B10K) Project - Family phase.</title>
        <authorList>
            <person name="Zhang G."/>
        </authorList>
    </citation>
    <scope>NUCLEOTIDE SEQUENCE [LARGE SCALE GENOMIC DNA]</scope>
    <source>
        <strain evidence="3">B10K-MSB-37135</strain>
        <tissue evidence="3">Heart</tissue>
    </source>
</reference>
<feature type="domain" description="Ryanodine receptor junctional solenoid" evidence="2">
    <location>
        <begin position="3"/>
        <end position="36"/>
    </location>
</feature>
<feature type="domain" description="RIH" evidence="1">
    <location>
        <begin position="230"/>
        <end position="291"/>
    </location>
</feature>
<dbReference type="InterPro" id="IPR000699">
    <property type="entry name" value="RIH_dom"/>
</dbReference>
<keyword evidence="4" id="KW-1185">Reference proteome</keyword>
<dbReference type="PANTHER" id="PTHR46399:SF10">
    <property type="entry name" value="RYANODINE RECEPTOR 1"/>
    <property type="match status" value="1"/>
</dbReference>
<dbReference type="GO" id="GO:0006941">
    <property type="term" value="P:striated muscle contraction"/>
    <property type="evidence" value="ECO:0007669"/>
    <property type="project" value="TreeGrafter"/>
</dbReference>
<dbReference type="Pfam" id="PF01365">
    <property type="entry name" value="RYDR_ITPR"/>
    <property type="match status" value="1"/>
</dbReference>
<evidence type="ECO:0000313" key="4">
    <source>
        <dbReference type="Proteomes" id="UP000534426"/>
    </source>
</evidence>
<dbReference type="Proteomes" id="UP000534426">
    <property type="component" value="Unassembled WGS sequence"/>
</dbReference>
<dbReference type="InterPro" id="IPR048581">
    <property type="entry name" value="RYDR_Jsol"/>
</dbReference>
<dbReference type="Pfam" id="PF21119">
    <property type="entry name" value="RYDR_Jsol"/>
    <property type="match status" value="1"/>
</dbReference>
<dbReference type="GO" id="GO:0005219">
    <property type="term" value="F:ryanodine-sensitive calcium-release channel activity"/>
    <property type="evidence" value="ECO:0007669"/>
    <property type="project" value="TreeGrafter"/>
</dbReference>
<dbReference type="GO" id="GO:0030018">
    <property type="term" value="C:Z disc"/>
    <property type="evidence" value="ECO:0007669"/>
    <property type="project" value="TreeGrafter"/>
</dbReference>
<gene>
    <name evidence="3" type="primary">Ryr1_0</name>
    <name evidence="3" type="ORF">CRYUND_R08454</name>
</gene>
<dbReference type="GO" id="GO:0033017">
    <property type="term" value="C:sarcoplasmic reticulum membrane"/>
    <property type="evidence" value="ECO:0007669"/>
    <property type="project" value="TreeGrafter"/>
</dbReference>
<sequence length="291" mass="31344">PGSLQELISQTMVHWAQEAFIESPELVRAMFNLLHRQYDGLGELVRALPKAYTISAVSVDDTMSLLECLGQIRSLLIVQMGPEEENLMIQSIGCGVPLSLVSPGPPPSPPGTPHPSWEPRILPGPPASPLGILHLARHPVLPQASCILPWASCIPLGLLHPSWAPCIPPCRHPAPSWVSCTLPAPLSAPCLPSVPSNPATSRVPPCTVTLPSPQEHHEQQGATCPLCLQVVTYLASCGLQSCPMLLSKGYPDIGWNPCGGERYLDFLRFAVFVNGESVEENANVVVRLLIR</sequence>
<protein>
    <submittedName>
        <fullName evidence="3">RYR1 protein</fullName>
    </submittedName>
</protein>
<name>A0A7K4LGJ6_9AVES</name>